<feature type="region of interest" description="Disordered" evidence="3">
    <location>
        <begin position="246"/>
        <end position="277"/>
    </location>
</feature>
<evidence type="ECO:0008006" key="6">
    <source>
        <dbReference type="Google" id="ProtNLM"/>
    </source>
</evidence>
<name>A0AAP0EF22_9MAGN</name>
<feature type="compositionally biased region" description="Low complexity" evidence="3">
    <location>
        <begin position="212"/>
        <end position="229"/>
    </location>
</feature>
<dbReference type="CDD" id="cd11393">
    <property type="entry name" value="bHLH_AtbHLH_like"/>
    <property type="match status" value="1"/>
</dbReference>
<comment type="subcellular location">
    <subcellularLocation>
        <location evidence="1">Nucleus</location>
    </subcellularLocation>
</comment>
<keyword evidence="5" id="KW-1185">Reference proteome</keyword>
<dbReference type="GO" id="GO:0000978">
    <property type="term" value="F:RNA polymerase II cis-regulatory region sequence-specific DNA binding"/>
    <property type="evidence" value="ECO:0007669"/>
    <property type="project" value="TreeGrafter"/>
</dbReference>
<keyword evidence="2" id="KW-0539">Nucleus</keyword>
<feature type="region of interest" description="Disordered" evidence="3">
    <location>
        <begin position="120"/>
        <end position="146"/>
    </location>
</feature>
<protein>
    <recommendedName>
        <fullName evidence="6">BHLH domain-containing protein</fullName>
    </recommendedName>
</protein>
<dbReference type="AlphaFoldDB" id="A0AAP0EF22"/>
<evidence type="ECO:0000256" key="3">
    <source>
        <dbReference type="SAM" id="MobiDB-lite"/>
    </source>
</evidence>
<proteinExistence type="predicted"/>
<feature type="region of interest" description="Disordered" evidence="3">
    <location>
        <begin position="209"/>
        <end position="230"/>
    </location>
</feature>
<accession>A0AAP0EF22</accession>
<dbReference type="InterPro" id="IPR045843">
    <property type="entry name" value="IND-like"/>
</dbReference>
<sequence>MAEGFRSGLCSGNWWSNTTATTTGSDMGGGGGVVNVSYGSSSTTWPSDQMAEINAIKALSSTSSQESDSIGGGGGGGGASVLMDSSLQMMDFGLSCPTNDHWSQALLHERSSIEHVFNLEQQQQQHQDHLSPSSSTTTNNSSSILRGLFEPSDQHHLHHHLQPHQHQLAQPNYMTSSSSVLPHQFLKTSPPKQQLQFSNNTAFWNPSAAMTNNINNSPPPGSFFSSSPSTLQAQAFDEKANCSNLTLKTNKEEKKSNSSNTNTESTFKRPRIETPTPLPTFKVRKEKLGDRITALQQLVSPFGKNSDKLKDYGEGSKQDLRSRGLCLVPVSSTFPVATETSADFWTPTYGGTYR</sequence>
<organism evidence="4 5">
    <name type="scientific">Stephania yunnanensis</name>
    <dbReference type="NCBI Taxonomy" id="152371"/>
    <lineage>
        <taxon>Eukaryota</taxon>
        <taxon>Viridiplantae</taxon>
        <taxon>Streptophyta</taxon>
        <taxon>Embryophyta</taxon>
        <taxon>Tracheophyta</taxon>
        <taxon>Spermatophyta</taxon>
        <taxon>Magnoliopsida</taxon>
        <taxon>Ranunculales</taxon>
        <taxon>Menispermaceae</taxon>
        <taxon>Menispermoideae</taxon>
        <taxon>Cissampelideae</taxon>
        <taxon>Stephania</taxon>
    </lineage>
</organism>
<evidence type="ECO:0000256" key="1">
    <source>
        <dbReference type="ARBA" id="ARBA00004123"/>
    </source>
</evidence>
<evidence type="ECO:0000313" key="4">
    <source>
        <dbReference type="EMBL" id="KAK9092186.1"/>
    </source>
</evidence>
<dbReference type="InterPro" id="IPR045239">
    <property type="entry name" value="bHLH95_bHLH"/>
</dbReference>
<dbReference type="PANTHER" id="PTHR16223">
    <property type="entry name" value="TRANSCRIPTION FACTOR BHLH83-RELATED"/>
    <property type="match status" value="1"/>
</dbReference>
<dbReference type="GO" id="GO:0000981">
    <property type="term" value="F:DNA-binding transcription factor activity, RNA polymerase II-specific"/>
    <property type="evidence" value="ECO:0007669"/>
    <property type="project" value="TreeGrafter"/>
</dbReference>
<gene>
    <name evidence="4" type="ORF">Syun_027097</name>
</gene>
<feature type="compositionally biased region" description="Low complexity" evidence="3">
    <location>
        <begin position="121"/>
        <end position="143"/>
    </location>
</feature>
<dbReference type="Proteomes" id="UP001420932">
    <property type="component" value="Unassembled WGS sequence"/>
</dbReference>
<evidence type="ECO:0000256" key="2">
    <source>
        <dbReference type="ARBA" id="ARBA00023242"/>
    </source>
</evidence>
<comment type="caution">
    <text evidence="4">The sequence shown here is derived from an EMBL/GenBank/DDBJ whole genome shotgun (WGS) entry which is preliminary data.</text>
</comment>
<dbReference type="PANTHER" id="PTHR16223:SF238">
    <property type="entry name" value="TRANSCRIPTION FACTOR BHLH114"/>
    <property type="match status" value="1"/>
</dbReference>
<dbReference type="GO" id="GO:0005634">
    <property type="term" value="C:nucleus"/>
    <property type="evidence" value="ECO:0007669"/>
    <property type="project" value="UniProtKB-SubCell"/>
</dbReference>
<dbReference type="EMBL" id="JBBNAF010000012">
    <property type="protein sequence ID" value="KAK9092186.1"/>
    <property type="molecule type" value="Genomic_DNA"/>
</dbReference>
<reference evidence="4 5" key="1">
    <citation type="submission" date="2024-01" db="EMBL/GenBank/DDBJ databases">
        <title>Genome assemblies of Stephania.</title>
        <authorList>
            <person name="Yang L."/>
        </authorList>
    </citation>
    <scope>NUCLEOTIDE SEQUENCE [LARGE SCALE GENOMIC DNA]</scope>
    <source>
        <strain evidence="4">YNDBR</strain>
        <tissue evidence="4">Leaf</tissue>
    </source>
</reference>
<evidence type="ECO:0000313" key="5">
    <source>
        <dbReference type="Proteomes" id="UP001420932"/>
    </source>
</evidence>